<keyword evidence="1" id="KW-0732">Signal</keyword>
<feature type="signal peptide" evidence="1">
    <location>
        <begin position="1"/>
        <end position="23"/>
    </location>
</feature>
<evidence type="ECO:0000313" key="2">
    <source>
        <dbReference type="EMBL" id="BBO60619.1"/>
    </source>
</evidence>
<dbReference type="EMBL" id="LC507291">
    <property type="protein sequence ID" value="BBO60619.1"/>
    <property type="molecule type" value="Genomic_DNA"/>
</dbReference>
<protein>
    <submittedName>
        <fullName evidence="2">Tp2 CD8+ T cell antigen</fullName>
    </submittedName>
</protein>
<reference evidence="2" key="1">
    <citation type="submission" date="2019-10" db="EMBL/GenBank/DDBJ databases">
        <title>Sequence diversity of Theileria parva cytotoxic T cell antigens Tp1 and Tp2 and satellite markers inform the immunization against East Coast Fever in Rwanda.</title>
        <authorList>
            <person name="Atuhaire K.D."/>
            <person name="Muleya W."/>
            <person name="Mbao V."/>
            <person name="Bazarusanga T."/>
            <person name="Gafarasi I."/>
            <person name="Salt J."/>
            <person name="Namangala B."/>
            <person name="Musoke A."/>
        </authorList>
    </citation>
    <scope>NUCLEOTIDE SEQUENCE</scope>
    <source>
        <strain evidence="2">RW1</strain>
    </source>
</reference>
<gene>
    <name evidence="2" type="primary">Tp2</name>
</gene>
<feature type="chain" id="PRO_5029622379" evidence="1">
    <location>
        <begin position="24"/>
        <end position="174"/>
    </location>
</feature>
<sequence length="174" mass="19005">MKLAARLISLYFIIFILHSSVMGGNCSHEELDTLGMLDGDGSDRNALFLSSHGMGKVGKRYGLKPTPKVEKVLTDLAQLFTKLGLAGVGKDCLQCFAQSIMCVLMKCRGACLKGPCTDDCQKCFDRNCMSALLECIGKTSVPNPCDWKEDYLKFKFPETDEDESPKKGEASGTS</sequence>
<evidence type="ECO:0000256" key="1">
    <source>
        <dbReference type="SAM" id="SignalP"/>
    </source>
</evidence>
<dbReference type="AlphaFoldDB" id="A0A7I6P816"/>
<proteinExistence type="predicted"/>
<accession>A0A7I6P816</accession>
<organism evidence="2">
    <name type="scientific">Theileria parva</name>
    <name type="common">East coast fever infection agent</name>
    <dbReference type="NCBI Taxonomy" id="5875"/>
    <lineage>
        <taxon>Eukaryota</taxon>
        <taxon>Sar</taxon>
        <taxon>Alveolata</taxon>
        <taxon>Apicomplexa</taxon>
        <taxon>Aconoidasida</taxon>
        <taxon>Piroplasmida</taxon>
        <taxon>Theileriidae</taxon>
        <taxon>Theileria</taxon>
    </lineage>
</organism>
<name>A0A7I6P816_THEPA</name>